<keyword evidence="5" id="KW-0547">Nucleotide-binding</keyword>
<dbReference type="PROSITE" id="PS51193">
    <property type="entry name" value="HELICASE_ATP_BIND_2"/>
    <property type="match status" value="1"/>
</dbReference>
<evidence type="ECO:0000256" key="7">
    <source>
        <dbReference type="ARBA" id="ARBA00022801"/>
    </source>
</evidence>
<dbReference type="GO" id="GO:0016787">
    <property type="term" value="F:hydrolase activity"/>
    <property type="evidence" value="ECO:0007669"/>
    <property type="project" value="UniProtKB-KW"/>
</dbReference>
<dbReference type="HOGENOM" id="CLU_001066_0_1_1"/>
<evidence type="ECO:0000256" key="2">
    <source>
        <dbReference type="ARBA" id="ARBA00022490"/>
    </source>
</evidence>
<dbReference type="OMA" id="PVCQVPI"/>
<evidence type="ECO:0000259" key="13">
    <source>
        <dbReference type="PROSITE" id="PS51981"/>
    </source>
</evidence>
<dbReference type="InterPro" id="IPR041677">
    <property type="entry name" value="DNA2/NAM7_AAA_11"/>
</dbReference>
<evidence type="ECO:0000256" key="1">
    <source>
        <dbReference type="ARBA" id="ARBA00004496"/>
    </source>
</evidence>
<keyword evidence="9" id="KW-0067">ATP-binding</keyword>
<keyword evidence="7" id="KW-0378">Hydrolase</keyword>
<feature type="domain" description="Helicase ATP-binding" evidence="12">
    <location>
        <begin position="442"/>
        <end position="738"/>
    </location>
</feature>
<dbReference type="SUPFAM" id="SSF52540">
    <property type="entry name" value="P-loop containing nucleoside triphosphate hydrolases"/>
    <property type="match status" value="1"/>
</dbReference>
<dbReference type="InterPro" id="IPR046439">
    <property type="entry name" value="ZF_RZ_dom"/>
</dbReference>
<evidence type="ECO:0000256" key="11">
    <source>
        <dbReference type="SAM" id="Coils"/>
    </source>
</evidence>
<evidence type="ECO:0000313" key="14">
    <source>
        <dbReference type="Ensembl" id="ENSTNIP00000009869.1"/>
    </source>
</evidence>
<reference evidence="14" key="3">
    <citation type="submission" date="2025-09" db="UniProtKB">
        <authorList>
            <consortium name="Ensembl"/>
        </authorList>
    </citation>
    <scope>IDENTIFICATION</scope>
</reference>
<dbReference type="PANTHER" id="PTHR10887:SF341">
    <property type="entry name" value="NFX1-TYPE ZINC FINGER-CONTAINING PROTEIN 1"/>
    <property type="match status" value="1"/>
</dbReference>
<dbReference type="Pfam" id="PF25396">
    <property type="entry name" value="ZNFX1"/>
    <property type="match status" value="1"/>
</dbReference>
<dbReference type="FunFam" id="3.40.50.300:FF:001140">
    <property type="entry name" value="Zinc finger NFX1-type containing 1"/>
    <property type="match status" value="1"/>
</dbReference>
<keyword evidence="2" id="KW-0963">Cytoplasm</keyword>
<organism evidence="14 15">
    <name type="scientific">Tetraodon nigroviridis</name>
    <name type="common">Spotted green pufferfish</name>
    <name type="synonym">Chelonodon nigroviridis</name>
    <dbReference type="NCBI Taxonomy" id="99883"/>
    <lineage>
        <taxon>Eukaryota</taxon>
        <taxon>Metazoa</taxon>
        <taxon>Chordata</taxon>
        <taxon>Craniata</taxon>
        <taxon>Vertebrata</taxon>
        <taxon>Euteleostomi</taxon>
        <taxon>Actinopterygii</taxon>
        <taxon>Neopterygii</taxon>
        <taxon>Teleostei</taxon>
        <taxon>Neoteleostei</taxon>
        <taxon>Acanthomorphata</taxon>
        <taxon>Eupercaria</taxon>
        <taxon>Tetraodontiformes</taxon>
        <taxon>Tetradontoidea</taxon>
        <taxon>Tetraodontidae</taxon>
        <taxon>Tetraodon</taxon>
    </lineage>
</organism>
<dbReference type="Pfam" id="PF13086">
    <property type="entry name" value="AAA_11"/>
    <property type="match status" value="2"/>
</dbReference>
<evidence type="ECO:0000256" key="8">
    <source>
        <dbReference type="ARBA" id="ARBA00022833"/>
    </source>
</evidence>
<dbReference type="InterPro" id="IPR000967">
    <property type="entry name" value="Znf_NFX1"/>
</dbReference>
<sequence>ERSMQGPGLGYKKLEELSKEDPVVAAISLSNHPALEEVLRDTRMSKELTELLVSGGRGRTEPTRQHLVDIVKGSDFFRMVLPLYLAGMESERNSIRRAKYPEHLGNILAILSEVLSMYPASSFQVGKLILTQLQASTNSLKASGVQIQLQVEESVENIEVLMKHLQERSREGTLRSDKDNYALLHNGDSGPGAEDQQNFRTIPIYPTSEEFHGDQRPFLRPNLTSQRYTNTHIYLDTHFRLMREDFVRPLRDGIRQILTNQLNVGARGQDLRTKRFDDIRVYFNTRVVSPTCTNTGISHIMEFDVQPLKFVEWENSKRLIYGSLVCLSCDNFETFMYATVSDRDPKQLQKGLVKIQFTEESRLRLAGFQKDQSFLMVETTAYFEAYRHVLQGLQELEEDNLPFQRYIVECNGDVQPPAYLGRGDVYKLSCIADPQHNQSLLPFRCLNKEAWPRKERLGLDGSQMEAFQLALTKELAIIQGPPGTGKTYVGLKIAQALLSNQDLWKEDNAPMLVVCYTNHALDQFLEGIHKFLESDIVRVGGRSNSEILKQFNLRQLSSKPGFGQLLPSHLHRAHNDVFRELCEAESELQYQSKTLECSLKGVLHKTMLRAVVLDRHWYDFNLPIITNFECTIYKGFSVLLLIFSMLNVVILKISNVLEMEAVGAMDVNHEDLIYITEEADLIQAERIIDDFDPREAKERKRKDVTKNLEEMMLAINLDQDEIQHEISNEEFEIQRSQKKRIKRKIRVELSKTSTMTEEEENAVGNIWDLGLPDRWQLYRLWVSRCRAEARTKIFEMEQEYQNTAARLADVKRQEDLSLLKRAKVIGMTTTGAAKYRSVLQEVKPPVVIVEEAAEVLEAHTITTLSNACKHLILIGDHQQLRPSATVYDLAKNFDLEMSMFERLVRMGLPYVRLNYQHRMRPDIASLLTPHIYSELENHPSVFEYDNIKGLSTNVFFVEHDHREEDIKDGKSHQNKHEAKFVVALCRYLLLQDYQPHQITILTTYTGQLHCLRKLMPASQFTGVKVHVVDKYQGEENDIILLSLVRSNLQGKVGFLNIPNRVCVALSRAKKGLFCIGDSAMLQQVKLWSNIFHTLREKNQIGKALTLCCYNHPNRQVAASCSEDFDQAPEGGCTQPCEFRLDCGHACASVCHPYDPEHKKYKCLKKCQKILCDLGHKCPLVCHRPCPEKCQVKVEKIIPQCKHKQLVPCHQEPNEFICQEPCQKLLVCGHPCDSLCGKDCTSMCKVTISLKLGCGHTQSAACFYRTEEEAPVCRSPCEQQLKCGHACQGTCGRCFQGRFHMPCSHRCERLLICSHKCTEPCTRNCPPCQRPCENRCIHSKCMLPCGQPCVPCNEPCTWHCPHQSCTKLCHEPCDRPPCTQPCGKSLPCGHPCIGLCGDQCPTKCRDCDHNEVTEVFFGTEDNPEASFIQLEDCGHIFEHSAMDIYMEMDDNSQTNEGEQVAIKLKVCPKCQTPIRKNRRYGTHINRCLAEIEMVKQKIHGNLPNAEEQRAALQLQWVQHLASIGLDMQTGYLQIGEQLKKKYLTANDLWSLENKLNFLIRIAKLRKIQTKMMLLDQTFTSKAFEQFQCWLNGGHRRFTEQQVFDLKRELQRLTFLTELNARCHKAQRSLQPIRELLKRKSPFTDLDEKMVKDGMKELDRLLPPSGLNITEEERKMIVSTVNMAPGHWYKCPNGHVYVITECGGAMEDRKCPDCSATIGGQSHRLASGNTVATEMDGSQHPAWSEATNLLNYDRFNV</sequence>
<dbReference type="SMART" id="SM00438">
    <property type="entry name" value="ZnF_NFX"/>
    <property type="match status" value="5"/>
</dbReference>
<dbReference type="Pfam" id="PF20173">
    <property type="entry name" value="ZnF_RZ-type"/>
    <property type="match status" value="1"/>
</dbReference>
<evidence type="ECO:0000259" key="12">
    <source>
        <dbReference type="PROSITE" id="PS51193"/>
    </source>
</evidence>
<evidence type="ECO:0000256" key="5">
    <source>
        <dbReference type="ARBA" id="ARBA00022741"/>
    </source>
</evidence>
<dbReference type="GO" id="GO:0005524">
    <property type="term" value="F:ATP binding"/>
    <property type="evidence" value="ECO:0007669"/>
    <property type="project" value="UniProtKB-KW"/>
</dbReference>
<dbReference type="PROSITE" id="PS51981">
    <property type="entry name" value="ZF_RZ"/>
    <property type="match status" value="1"/>
</dbReference>
<dbReference type="GO" id="GO:0004386">
    <property type="term" value="F:helicase activity"/>
    <property type="evidence" value="ECO:0007669"/>
    <property type="project" value="InterPro"/>
</dbReference>
<dbReference type="Proteomes" id="UP000007303">
    <property type="component" value="Unassembled WGS sequence"/>
</dbReference>
<keyword evidence="3" id="KW-0479">Metal-binding</keyword>
<dbReference type="GO" id="GO:0008270">
    <property type="term" value="F:zinc ion binding"/>
    <property type="evidence" value="ECO:0007669"/>
    <property type="project" value="UniProtKB-KW"/>
</dbReference>
<dbReference type="GO" id="GO:0031048">
    <property type="term" value="P:regulatory ncRNA-mediated heterochromatin formation"/>
    <property type="evidence" value="ECO:0007669"/>
    <property type="project" value="TreeGrafter"/>
</dbReference>
<keyword evidence="10" id="KW-0391">Immunity</keyword>
<dbReference type="InterPro" id="IPR027417">
    <property type="entry name" value="P-loop_NTPase"/>
</dbReference>
<dbReference type="Pfam" id="PF13087">
    <property type="entry name" value="AAA_12"/>
    <property type="match status" value="1"/>
</dbReference>
<dbReference type="PANTHER" id="PTHR10887">
    <property type="entry name" value="DNA2/NAM7 HELICASE FAMILY"/>
    <property type="match status" value="1"/>
</dbReference>
<dbReference type="GO" id="GO:0002376">
    <property type="term" value="P:immune system process"/>
    <property type="evidence" value="ECO:0007669"/>
    <property type="project" value="UniProtKB-KW"/>
</dbReference>
<proteinExistence type="predicted"/>
<keyword evidence="4" id="KW-0677">Repeat</keyword>
<reference evidence="14" key="2">
    <citation type="submission" date="2025-08" db="UniProtKB">
        <authorList>
            <consortium name="Ensembl"/>
        </authorList>
    </citation>
    <scope>IDENTIFICATION</scope>
</reference>
<dbReference type="InterPro" id="IPR047187">
    <property type="entry name" value="SF1_C_Upf1"/>
</dbReference>
<accession>H3CNN6</accession>
<keyword evidence="11" id="KW-0175">Coiled coil</keyword>
<keyword evidence="15" id="KW-1185">Reference proteome</keyword>
<dbReference type="CDD" id="cd18808">
    <property type="entry name" value="SF1_C_Upf1"/>
    <property type="match status" value="1"/>
</dbReference>
<evidence type="ECO:0000256" key="6">
    <source>
        <dbReference type="ARBA" id="ARBA00022771"/>
    </source>
</evidence>
<protein>
    <submittedName>
        <fullName evidence="14">Zinc finger NFX1-type containing 1</fullName>
    </submittedName>
</protein>
<evidence type="ECO:0000313" key="15">
    <source>
        <dbReference type="Proteomes" id="UP000007303"/>
    </source>
</evidence>
<dbReference type="InterPro" id="IPR057373">
    <property type="entry name" value="ZNFX1"/>
</dbReference>
<feature type="coiled-coil region" evidence="11">
    <location>
        <begin position="786"/>
        <end position="813"/>
    </location>
</feature>
<evidence type="ECO:0000256" key="4">
    <source>
        <dbReference type="ARBA" id="ARBA00022737"/>
    </source>
</evidence>
<dbReference type="InParanoid" id="H3CNN6"/>
<evidence type="ECO:0000256" key="3">
    <source>
        <dbReference type="ARBA" id="ARBA00022723"/>
    </source>
</evidence>
<feature type="domain" description="RZ-type" evidence="13">
    <location>
        <begin position="1667"/>
        <end position="1738"/>
    </location>
</feature>
<keyword evidence="6" id="KW-0863">Zinc-finger</keyword>
<evidence type="ECO:0000256" key="10">
    <source>
        <dbReference type="ARBA" id="ARBA00022859"/>
    </source>
</evidence>
<dbReference type="GO" id="GO:0005737">
    <property type="term" value="C:cytoplasm"/>
    <property type="evidence" value="ECO:0007669"/>
    <property type="project" value="UniProtKB-SubCell"/>
</dbReference>
<dbReference type="InterPro" id="IPR014013">
    <property type="entry name" value="Helic_SF1/SF2_ATP-bd_DinG/Rad3"/>
</dbReference>
<reference evidence="15" key="1">
    <citation type="journal article" date="2004" name="Nature">
        <title>Genome duplication in the teleost fish Tetraodon nigroviridis reveals the early vertebrate proto-karyotype.</title>
        <authorList>
            <person name="Jaillon O."/>
            <person name="Aury J.-M."/>
            <person name="Brunet F."/>
            <person name="Petit J.-L."/>
            <person name="Stange-Thomann N."/>
            <person name="Mauceli E."/>
            <person name="Bouneau L."/>
            <person name="Fischer C."/>
            <person name="Ozouf-Costaz C."/>
            <person name="Bernot A."/>
            <person name="Nicaud S."/>
            <person name="Jaffe D."/>
            <person name="Fisher S."/>
            <person name="Lutfalla G."/>
            <person name="Dossat C."/>
            <person name="Segurens B."/>
            <person name="Dasilva C."/>
            <person name="Salanoubat M."/>
            <person name="Levy M."/>
            <person name="Boudet N."/>
            <person name="Castellano S."/>
            <person name="Anthouard V."/>
            <person name="Jubin C."/>
            <person name="Castelli V."/>
            <person name="Katinka M."/>
            <person name="Vacherie B."/>
            <person name="Biemont C."/>
            <person name="Skalli Z."/>
            <person name="Cattolico L."/>
            <person name="Poulain J."/>
            <person name="De Berardinis V."/>
            <person name="Cruaud C."/>
            <person name="Duprat S."/>
            <person name="Brottier P."/>
            <person name="Coutanceau J.-P."/>
            <person name="Gouzy J."/>
            <person name="Parra G."/>
            <person name="Lardier G."/>
            <person name="Chapple C."/>
            <person name="McKernan K.J."/>
            <person name="McEwan P."/>
            <person name="Bosak S."/>
            <person name="Kellis M."/>
            <person name="Volff J.-N."/>
            <person name="Guigo R."/>
            <person name="Zody M.C."/>
            <person name="Mesirov J."/>
            <person name="Lindblad-Toh K."/>
            <person name="Birren B."/>
            <person name="Nusbaum C."/>
            <person name="Kahn D."/>
            <person name="Robinson-Rechavi M."/>
            <person name="Laudet V."/>
            <person name="Schachter V."/>
            <person name="Quetier F."/>
            <person name="Saurin W."/>
            <person name="Scarpelli C."/>
            <person name="Wincker P."/>
            <person name="Lander E.S."/>
            <person name="Weissenbach J."/>
            <person name="Roest Crollius H."/>
        </authorList>
    </citation>
    <scope>NUCLEOTIDE SEQUENCE [LARGE SCALE GENOMIC DNA]</scope>
</reference>
<dbReference type="STRING" id="99883.ENSTNIP00000009869"/>
<keyword evidence="8" id="KW-0862">Zinc</keyword>
<dbReference type="InterPro" id="IPR045055">
    <property type="entry name" value="DNA2/NAM7-like"/>
</dbReference>
<dbReference type="GO" id="GO:0031380">
    <property type="term" value="C:nuclear RNA-directed RNA polymerase complex"/>
    <property type="evidence" value="ECO:0007669"/>
    <property type="project" value="TreeGrafter"/>
</dbReference>
<comment type="subcellular location">
    <subcellularLocation>
        <location evidence="1">Cytoplasm</location>
    </subcellularLocation>
</comment>
<dbReference type="InterPro" id="IPR041679">
    <property type="entry name" value="DNA2/NAM7-like_C"/>
</dbReference>
<dbReference type="GeneTree" id="ENSGT00940000155154"/>
<evidence type="ECO:0000256" key="9">
    <source>
        <dbReference type="ARBA" id="ARBA00022840"/>
    </source>
</evidence>
<dbReference type="CDD" id="cd17936">
    <property type="entry name" value="EEXXEc_NFX1"/>
    <property type="match status" value="1"/>
</dbReference>
<dbReference type="Gene3D" id="3.40.50.300">
    <property type="entry name" value="P-loop containing nucleotide triphosphate hydrolases"/>
    <property type="match status" value="3"/>
</dbReference>
<dbReference type="FunFam" id="3.40.50.300:FF:000742">
    <property type="entry name" value="NFX1-type zinc finger-containing protein 1"/>
    <property type="match status" value="1"/>
</dbReference>
<dbReference type="Ensembl" id="ENSTNIT00000010047.1">
    <property type="protein sequence ID" value="ENSTNIP00000009869.1"/>
    <property type="gene ID" value="ENSTNIG00000007068.1"/>
</dbReference>
<name>H3CNN6_TETNG</name>